<dbReference type="PANTHER" id="PTHR31351:SF2">
    <property type="entry name" value="PHOSPHOINOSITIDE BINDING PROTEIN"/>
    <property type="match status" value="1"/>
</dbReference>
<dbReference type="InterPro" id="IPR008546">
    <property type="entry name" value="VAN3-bd-like_auxin_canal"/>
</dbReference>
<feature type="compositionally biased region" description="Basic residues" evidence="1">
    <location>
        <begin position="1"/>
        <end position="16"/>
    </location>
</feature>
<comment type="caution">
    <text evidence="3">The sequence shown here is derived from an EMBL/GenBank/DDBJ whole genome shotgun (WGS) entry which is preliminary data.</text>
</comment>
<feature type="domain" description="PH" evidence="2">
    <location>
        <begin position="302"/>
        <end position="410"/>
    </location>
</feature>
<proteinExistence type="predicted"/>
<dbReference type="OrthoDB" id="1926216at2759"/>
<accession>A0A9P9ZB40</accession>
<sequence>MDQYMKHHPHQYHHLSKSTSQKLENIEEEDNIQVECIETEKRNEDCCQISQMPILSVPPPETPTETMEFLARSWSLSAIEISRVLTLLEKRDNIGEKGTERNRLLVDDNANYEEMPKLAVKVPISNDENMVSPPISPRSNPDIKPLRSARTRTMGGWIKQQKEKKRAEARSQNAQAYAATSVAGVAAAVAAIVAETVFAHERSESNRNSKMAAAVASASALVASHCVEMAQQMGASQEQILTAIQSAVNAHTSGDIMALTAGAATALRAAVMLRTRLHREFQAGTLSGETKETKSCASPLSFVSQGGELLKRTRKGILHWKQVSVYVNSNCQVIVKMKSTHMAGTFVKTKKSLVIDVCSEIAAWPGRELEEGLNQRAYFGIKTPERRIEFECRNQHDKKLWIQGIKEMLDRSDNINTNMVV</sequence>
<dbReference type="Proteomes" id="UP001151287">
    <property type="component" value="Unassembled WGS sequence"/>
</dbReference>
<dbReference type="Pfam" id="PF05703">
    <property type="entry name" value="Auxin_canalis"/>
    <property type="match status" value="1"/>
</dbReference>
<name>A0A9P9ZB40_9POAL</name>
<dbReference type="Pfam" id="PF08458">
    <property type="entry name" value="PH_2"/>
    <property type="match status" value="1"/>
</dbReference>
<dbReference type="InterPro" id="IPR013666">
    <property type="entry name" value="PH_pln"/>
</dbReference>
<evidence type="ECO:0000313" key="3">
    <source>
        <dbReference type="EMBL" id="KAJ1685076.1"/>
    </source>
</evidence>
<dbReference type="InterPro" id="IPR040269">
    <property type="entry name" value="VAB"/>
</dbReference>
<dbReference type="SMART" id="SM00233">
    <property type="entry name" value="PH"/>
    <property type="match status" value="1"/>
</dbReference>
<dbReference type="SUPFAM" id="SSF50729">
    <property type="entry name" value="PH domain-like"/>
    <property type="match status" value="1"/>
</dbReference>
<keyword evidence="4" id="KW-1185">Reference proteome</keyword>
<dbReference type="PANTHER" id="PTHR31351">
    <property type="entry name" value="EXPRESSED PROTEIN"/>
    <property type="match status" value="1"/>
</dbReference>
<reference evidence="3" key="1">
    <citation type="journal article" date="2022" name="Cell">
        <title>Repeat-based holocentromeres influence genome architecture and karyotype evolution.</title>
        <authorList>
            <person name="Hofstatter P.G."/>
            <person name="Thangavel G."/>
            <person name="Lux T."/>
            <person name="Neumann P."/>
            <person name="Vondrak T."/>
            <person name="Novak P."/>
            <person name="Zhang M."/>
            <person name="Costa L."/>
            <person name="Castellani M."/>
            <person name="Scott A."/>
            <person name="Toegelov H."/>
            <person name="Fuchs J."/>
            <person name="Mata-Sucre Y."/>
            <person name="Dias Y."/>
            <person name="Vanzela A.L.L."/>
            <person name="Huettel B."/>
            <person name="Almeida C.C.S."/>
            <person name="Simkova H."/>
            <person name="Souza G."/>
            <person name="Pedrosa-Harand A."/>
            <person name="Macas J."/>
            <person name="Mayer K.F.X."/>
            <person name="Houben A."/>
            <person name="Marques A."/>
        </authorList>
    </citation>
    <scope>NUCLEOTIDE SEQUENCE</scope>
    <source>
        <strain evidence="3">RhyBre1mFocal</strain>
    </source>
</reference>
<dbReference type="Gene3D" id="2.30.29.30">
    <property type="entry name" value="Pleckstrin-homology domain (PH domain)/Phosphotyrosine-binding domain (PTB)"/>
    <property type="match status" value="1"/>
</dbReference>
<protein>
    <recommendedName>
        <fullName evidence="2">PH domain-containing protein</fullName>
    </recommendedName>
</protein>
<evidence type="ECO:0000256" key="1">
    <source>
        <dbReference type="SAM" id="MobiDB-lite"/>
    </source>
</evidence>
<gene>
    <name evidence="3" type="ORF">LUZ63_016466</name>
</gene>
<dbReference type="EMBL" id="JAMQYH010000005">
    <property type="protein sequence ID" value="KAJ1685076.1"/>
    <property type="molecule type" value="Genomic_DNA"/>
</dbReference>
<evidence type="ECO:0000259" key="2">
    <source>
        <dbReference type="PROSITE" id="PS50003"/>
    </source>
</evidence>
<dbReference type="PROSITE" id="PS50003">
    <property type="entry name" value="PH_DOMAIN"/>
    <property type="match status" value="1"/>
</dbReference>
<dbReference type="AlphaFoldDB" id="A0A9P9ZB40"/>
<dbReference type="InterPro" id="IPR011993">
    <property type="entry name" value="PH-like_dom_sf"/>
</dbReference>
<organism evidence="3 4">
    <name type="scientific">Rhynchospora breviuscula</name>
    <dbReference type="NCBI Taxonomy" id="2022672"/>
    <lineage>
        <taxon>Eukaryota</taxon>
        <taxon>Viridiplantae</taxon>
        <taxon>Streptophyta</taxon>
        <taxon>Embryophyta</taxon>
        <taxon>Tracheophyta</taxon>
        <taxon>Spermatophyta</taxon>
        <taxon>Magnoliopsida</taxon>
        <taxon>Liliopsida</taxon>
        <taxon>Poales</taxon>
        <taxon>Cyperaceae</taxon>
        <taxon>Cyperoideae</taxon>
        <taxon>Rhynchosporeae</taxon>
        <taxon>Rhynchospora</taxon>
    </lineage>
</organism>
<dbReference type="InterPro" id="IPR001849">
    <property type="entry name" value="PH_domain"/>
</dbReference>
<evidence type="ECO:0000313" key="4">
    <source>
        <dbReference type="Proteomes" id="UP001151287"/>
    </source>
</evidence>
<feature type="region of interest" description="Disordered" evidence="1">
    <location>
        <begin position="1"/>
        <end position="20"/>
    </location>
</feature>